<dbReference type="SUPFAM" id="SSF52540">
    <property type="entry name" value="P-loop containing nucleoside triphosphate hydrolases"/>
    <property type="match status" value="1"/>
</dbReference>
<evidence type="ECO:0000259" key="1">
    <source>
        <dbReference type="Pfam" id="PF00931"/>
    </source>
</evidence>
<keyword evidence="3" id="KW-1185">Reference proteome</keyword>
<dbReference type="GO" id="GO:0043531">
    <property type="term" value="F:ADP binding"/>
    <property type="evidence" value="ECO:0007669"/>
    <property type="project" value="InterPro"/>
</dbReference>
<reference evidence="2 3" key="2">
    <citation type="submission" date="2018-03" db="EMBL/GenBank/DDBJ databases">
        <title>The ancient ancestry and fast evolution of plastids.</title>
        <authorList>
            <person name="Moore K.R."/>
            <person name="Magnabosco C."/>
            <person name="Momper L."/>
            <person name="Gold D.A."/>
            <person name="Bosak T."/>
            <person name="Fournier G.P."/>
        </authorList>
    </citation>
    <scope>NUCLEOTIDE SEQUENCE [LARGE SCALE GENOMIC DNA]</scope>
    <source>
        <strain evidence="2 3">ULC007</strain>
    </source>
</reference>
<organism evidence="2 3">
    <name type="scientific">Phormidesmis priestleyi ULC007</name>
    <dbReference type="NCBI Taxonomy" id="1920490"/>
    <lineage>
        <taxon>Bacteria</taxon>
        <taxon>Bacillati</taxon>
        <taxon>Cyanobacteriota</taxon>
        <taxon>Cyanophyceae</taxon>
        <taxon>Leptolyngbyales</taxon>
        <taxon>Leptolyngbyaceae</taxon>
        <taxon>Phormidesmis</taxon>
    </lineage>
</organism>
<dbReference type="PANTHER" id="PTHR47691">
    <property type="entry name" value="REGULATOR-RELATED"/>
    <property type="match status" value="1"/>
</dbReference>
<reference evidence="2 3" key="1">
    <citation type="submission" date="2018-02" db="EMBL/GenBank/DDBJ databases">
        <authorList>
            <person name="Cohen D.B."/>
            <person name="Kent A.D."/>
        </authorList>
    </citation>
    <scope>NUCLEOTIDE SEQUENCE [LARGE SCALE GENOMIC DNA]</scope>
    <source>
        <strain evidence="2 3">ULC007</strain>
    </source>
</reference>
<protein>
    <submittedName>
        <fullName evidence="2">NACHT domain-containing protein</fullName>
    </submittedName>
</protein>
<dbReference type="EMBL" id="PVWG01000003">
    <property type="protein sequence ID" value="PSB21196.1"/>
    <property type="molecule type" value="Genomic_DNA"/>
</dbReference>
<dbReference type="OrthoDB" id="434800at2"/>
<gene>
    <name evidence="2" type="ORF">C7B65_04485</name>
</gene>
<evidence type="ECO:0000313" key="3">
    <source>
        <dbReference type="Proteomes" id="UP000238634"/>
    </source>
</evidence>
<dbReference type="InterPro" id="IPR027417">
    <property type="entry name" value="P-loop_NTPase"/>
</dbReference>
<feature type="domain" description="NB-ARC" evidence="1">
    <location>
        <begin position="107"/>
        <end position="203"/>
    </location>
</feature>
<evidence type="ECO:0000313" key="2">
    <source>
        <dbReference type="EMBL" id="PSB21196.1"/>
    </source>
</evidence>
<accession>A0A2T1DL39</accession>
<dbReference type="Pfam" id="PF00931">
    <property type="entry name" value="NB-ARC"/>
    <property type="match status" value="1"/>
</dbReference>
<comment type="caution">
    <text evidence="2">The sequence shown here is derived from an EMBL/GenBank/DDBJ whole genome shotgun (WGS) entry which is preliminary data.</text>
</comment>
<dbReference type="PRINTS" id="PR00364">
    <property type="entry name" value="DISEASERSIST"/>
</dbReference>
<dbReference type="RefSeq" id="WP_073069851.1">
    <property type="nucleotide sequence ID" value="NZ_MPPI01000004.1"/>
</dbReference>
<dbReference type="STRING" id="1920490.GCA_001895925_02199"/>
<dbReference type="InterPro" id="IPR002182">
    <property type="entry name" value="NB-ARC"/>
</dbReference>
<proteinExistence type="predicted"/>
<sequence length="430" mass="48647">MAETLRASRNGLEQIDRARRRLGWNRQSTAWYAQAHTSLATLKRFLRGEPIDRDAFIELCQIVGVRDWQTIADPSFLPLSTASSLPVVDWEEAPDVRLFFGRESELATLEHWIVGDRCRLVTVLGRGSIGKTALVVRLIEQIQDQFEVVIWRSLRQAPPLPDLLQNLLQFLTYQPPTAAFPIHQTLSQLIEQLRQHRCLLVLDNGEAILKGESLTGQYLEGYEEYSELFRRVGTERHQSCLLLTSREMGEIARLAGNRSPVRMLPLTGLAEPDARQIFQAEHLSGQEKWATLIAIYQGDPLALRLISTTIKEVFDGNVAAFLKGLTIVVDKLRDTLDQQFQRLSAQEKAVMGCLAIADQPVSISQLTDRLDSRLSQSEVIQVLESLKGRSLIENTKIDEDEEVLFTLQPVIQKYVTRYHLETAGNIPENG</sequence>
<name>A0A2T1DL39_9CYAN</name>
<dbReference type="Gene3D" id="3.40.50.300">
    <property type="entry name" value="P-loop containing nucleotide triphosphate hydrolases"/>
    <property type="match status" value="1"/>
</dbReference>
<dbReference type="PANTHER" id="PTHR47691:SF3">
    <property type="entry name" value="HTH-TYPE TRANSCRIPTIONAL REGULATOR RV0890C-RELATED"/>
    <property type="match status" value="1"/>
</dbReference>
<dbReference type="AlphaFoldDB" id="A0A2T1DL39"/>
<dbReference type="Proteomes" id="UP000238634">
    <property type="component" value="Unassembled WGS sequence"/>
</dbReference>